<keyword evidence="1" id="KW-0812">Transmembrane</keyword>
<dbReference type="RefSeq" id="WP_324179236.1">
    <property type="nucleotide sequence ID" value="NZ_BAABAW010000008.1"/>
</dbReference>
<keyword evidence="3" id="KW-1185">Reference proteome</keyword>
<sequence length="187" mass="22095">MNKPFYFTIGVITAVLLTPSLAYLLTLNVSTFEGGRGFAFVYSMPIIFLGLLISWFVLHQILSKKKLYYQKSTRILTVVSLLLIIVYSGIYIHDINERKEWKRNRSGCQKKIDDTYHGIIIDTTRGNLKIRKMDTTYKEFRYYFNDKKLIQKYFYIGQKIKKNANKEKFEIVLKNGKIKRFTIPCFE</sequence>
<feature type="transmembrane region" description="Helical" evidence="1">
    <location>
        <begin position="74"/>
        <end position="93"/>
    </location>
</feature>
<evidence type="ECO:0000313" key="3">
    <source>
        <dbReference type="Proteomes" id="UP001327027"/>
    </source>
</evidence>
<protein>
    <submittedName>
        <fullName evidence="2">Uncharacterized protein</fullName>
    </submittedName>
</protein>
<organism evidence="2 3">
    <name type="scientific">Aquimarina gracilis</name>
    <dbReference type="NCBI Taxonomy" id="874422"/>
    <lineage>
        <taxon>Bacteria</taxon>
        <taxon>Pseudomonadati</taxon>
        <taxon>Bacteroidota</taxon>
        <taxon>Flavobacteriia</taxon>
        <taxon>Flavobacteriales</taxon>
        <taxon>Flavobacteriaceae</taxon>
        <taxon>Aquimarina</taxon>
    </lineage>
</organism>
<proteinExistence type="predicted"/>
<accession>A0ABU5ZT63</accession>
<dbReference type="Proteomes" id="UP001327027">
    <property type="component" value="Unassembled WGS sequence"/>
</dbReference>
<gene>
    <name evidence="2" type="ORF">U6A24_07035</name>
</gene>
<evidence type="ECO:0000256" key="1">
    <source>
        <dbReference type="SAM" id="Phobius"/>
    </source>
</evidence>
<dbReference type="EMBL" id="JAYKLX010000003">
    <property type="protein sequence ID" value="MEB3345205.1"/>
    <property type="molecule type" value="Genomic_DNA"/>
</dbReference>
<keyword evidence="1" id="KW-0472">Membrane</keyword>
<comment type="caution">
    <text evidence="2">The sequence shown here is derived from an EMBL/GenBank/DDBJ whole genome shotgun (WGS) entry which is preliminary data.</text>
</comment>
<keyword evidence="1" id="KW-1133">Transmembrane helix</keyword>
<name>A0ABU5ZT63_9FLAO</name>
<evidence type="ECO:0000313" key="2">
    <source>
        <dbReference type="EMBL" id="MEB3345205.1"/>
    </source>
</evidence>
<reference evidence="2 3" key="1">
    <citation type="journal article" date="2013" name="Int. J. Syst. Evol. Microbiol.">
        <title>Aquimarina gracilis sp. nov., isolated from the gut microflora of a mussel, Mytilus coruscus, and emended description of Aquimarina spongiae.</title>
        <authorList>
            <person name="Park S.C."/>
            <person name="Choe H.N."/>
            <person name="Baik K.S."/>
            <person name="Seong C.N."/>
        </authorList>
    </citation>
    <scope>NUCLEOTIDE SEQUENCE [LARGE SCALE GENOMIC DNA]</scope>
    <source>
        <strain evidence="2 3">PSC32</strain>
    </source>
</reference>
<feature type="transmembrane region" description="Helical" evidence="1">
    <location>
        <begin position="38"/>
        <end position="62"/>
    </location>
</feature>